<keyword evidence="7" id="KW-1185">Reference proteome</keyword>
<dbReference type="AlphaFoldDB" id="A0A7F5QWX9"/>
<organism evidence="7 8">
    <name type="scientific">Agrilus planipennis</name>
    <name type="common">Emerald ash borer</name>
    <name type="synonym">Agrilus marcopoli</name>
    <dbReference type="NCBI Taxonomy" id="224129"/>
    <lineage>
        <taxon>Eukaryota</taxon>
        <taxon>Metazoa</taxon>
        <taxon>Ecdysozoa</taxon>
        <taxon>Arthropoda</taxon>
        <taxon>Hexapoda</taxon>
        <taxon>Insecta</taxon>
        <taxon>Pterygota</taxon>
        <taxon>Neoptera</taxon>
        <taxon>Endopterygota</taxon>
        <taxon>Coleoptera</taxon>
        <taxon>Polyphaga</taxon>
        <taxon>Elateriformia</taxon>
        <taxon>Buprestoidea</taxon>
        <taxon>Buprestidae</taxon>
        <taxon>Agrilinae</taxon>
        <taxon>Agrilus</taxon>
    </lineage>
</organism>
<keyword evidence="5" id="KW-0325">Glycoprotein</keyword>
<feature type="signal peptide" evidence="6">
    <location>
        <begin position="1"/>
        <end position="18"/>
    </location>
</feature>
<evidence type="ECO:0000256" key="4">
    <source>
        <dbReference type="ARBA" id="ARBA00022801"/>
    </source>
</evidence>
<dbReference type="InterPro" id="IPR042269">
    <property type="entry name" value="Ser_carbopepase_S28_SKS"/>
</dbReference>
<dbReference type="GeneID" id="112904262"/>
<dbReference type="KEGG" id="apln:112904262"/>
<dbReference type="Gene3D" id="3.40.50.1820">
    <property type="entry name" value="alpha/beta hydrolase"/>
    <property type="match status" value="2"/>
</dbReference>
<dbReference type="GO" id="GO:0070008">
    <property type="term" value="F:serine-type exopeptidase activity"/>
    <property type="evidence" value="ECO:0007669"/>
    <property type="project" value="InterPro"/>
</dbReference>
<dbReference type="GO" id="GO:0006508">
    <property type="term" value="P:proteolysis"/>
    <property type="evidence" value="ECO:0007669"/>
    <property type="project" value="UniProtKB-KW"/>
</dbReference>
<keyword evidence="4" id="KW-0378">Hydrolase</keyword>
<comment type="similarity">
    <text evidence="1">Belongs to the peptidase S28 family.</text>
</comment>
<evidence type="ECO:0000313" key="8">
    <source>
        <dbReference type="RefSeq" id="XP_025829655.1"/>
    </source>
</evidence>
<dbReference type="FunCoup" id="A0A7F5QWX9">
    <property type="interactions" value="1"/>
</dbReference>
<dbReference type="RefSeq" id="XP_025829655.1">
    <property type="nucleotide sequence ID" value="XM_025973870.1"/>
</dbReference>
<evidence type="ECO:0000256" key="3">
    <source>
        <dbReference type="ARBA" id="ARBA00022729"/>
    </source>
</evidence>
<dbReference type="Proteomes" id="UP000192223">
    <property type="component" value="Unplaced"/>
</dbReference>
<evidence type="ECO:0000313" key="7">
    <source>
        <dbReference type="Proteomes" id="UP000192223"/>
    </source>
</evidence>
<proteinExistence type="inferred from homology"/>
<dbReference type="GO" id="GO:0008239">
    <property type="term" value="F:dipeptidyl-peptidase activity"/>
    <property type="evidence" value="ECO:0007669"/>
    <property type="project" value="TreeGrafter"/>
</dbReference>
<reference evidence="8" key="1">
    <citation type="submission" date="2025-08" db="UniProtKB">
        <authorList>
            <consortium name="RefSeq"/>
        </authorList>
    </citation>
    <scope>IDENTIFICATION</scope>
    <source>
        <tissue evidence="8">Entire body</tissue>
    </source>
</reference>
<dbReference type="InterPro" id="IPR008758">
    <property type="entry name" value="Peptidase_S28"/>
</dbReference>
<dbReference type="InterPro" id="IPR029058">
    <property type="entry name" value="AB_hydrolase_fold"/>
</dbReference>
<feature type="chain" id="PRO_5028876461" evidence="6">
    <location>
        <begin position="19"/>
        <end position="376"/>
    </location>
</feature>
<evidence type="ECO:0000256" key="1">
    <source>
        <dbReference type="ARBA" id="ARBA00011079"/>
    </source>
</evidence>
<dbReference type="InParanoid" id="A0A7F5QWX9"/>
<dbReference type="PANTHER" id="PTHR11010">
    <property type="entry name" value="PROTEASE S28 PRO-X CARBOXYPEPTIDASE-RELATED"/>
    <property type="match status" value="1"/>
</dbReference>
<gene>
    <name evidence="8" type="primary">LOC112904262</name>
</gene>
<evidence type="ECO:0000256" key="5">
    <source>
        <dbReference type="ARBA" id="ARBA00023180"/>
    </source>
</evidence>
<dbReference type="OrthoDB" id="1735038at2759"/>
<accession>A0A7F5QWX9</accession>
<name>A0A7F5QWX9_AGRPL</name>
<dbReference type="Gene3D" id="1.20.120.980">
    <property type="entry name" value="Serine carboxypeptidase S28, SKS domain"/>
    <property type="match status" value="1"/>
</dbReference>
<keyword evidence="2 8" id="KW-0645">Protease</keyword>
<protein>
    <submittedName>
        <fullName evidence="8">Serine protease K12H4.7</fullName>
    </submittedName>
</protein>
<sequence>MIALSSLVLLISVIAAESKTFRNRHGPPPIKVPIGRTSSPVWANITQRVDHFNPVDKRTWTMRYVYNGECFKSGGPIFLTLGGEWTISTVDLMAGTFYDIACENGGYMFNTEHRYYGESQPTRTCQPMNVTTPGRAFFFNTIADAFAGLVQYAVPGEIESVCFQIENATGSNVEKIAPYVRTQYVDSSCMVLYNDFIDQHSSPNITLDMNRQWYYQICTEFGWLQTSTSTNQPFGNTFPLELYYQLCKDLFGVEYDEEVLSVGVERTNAFNGADTPEISRLISVHGSVDPWHPVGLLKDLHSTALGFVVQGSSHCADLNSASDIDSEQIKQTKLTIRTTIAKWLDEIKDGTSSGTTLRISIVIILTTTLLHLMYNF</sequence>
<dbReference type="PANTHER" id="PTHR11010:SF5">
    <property type="entry name" value="RE36938P-RELATED"/>
    <property type="match status" value="1"/>
</dbReference>
<evidence type="ECO:0000256" key="2">
    <source>
        <dbReference type="ARBA" id="ARBA00022670"/>
    </source>
</evidence>
<dbReference type="Pfam" id="PF05577">
    <property type="entry name" value="Peptidase_S28"/>
    <property type="match status" value="1"/>
</dbReference>
<evidence type="ECO:0000256" key="6">
    <source>
        <dbReference type="SAM" id="SignalP"/>
    </source>
</evidence>
<keyword evidence="3 6" id="KW-0732">Signal</keyword>